<evidence type="ECO:0000256" key="2">
    <source>
        <dbReference type="PIRSR" id="PIRSR006615-1"/>
    </source>
</evidence>
<evidence type="ECO:0000313" key="4">
    <source>
        <dbReference type="EMBL" id="GEP96074.1"/>
    </source>
</evidence>
<comment type="similarity">
    <text evidence="1">Belongs to the peptidase M32 family.</text>
</comment>
<organism evidence="4 5">
    <name type="scientific">Chitinophaga cymbidii</name>
    <dbReference type="NCBI Taxonomy" id="1096750"/>
    <lineage>
        <taxon>Bacteria</taxon>
        <taxon>Pseudomonadati</taxon>
        <taxon>Bacteroidota</taxon>
        <taxon>Chitinophagia</taxon>
        <taxon>Chitinophagales</taxon>
        <taxon>Chitinophagaceae</taxon>
        <taxon>Chitinophaga</taxon>
    </lineage>
</organism>
<evidence type="ECO:0000256" key="1">
    <source>
        <dbReference type="PIRNR" id="PIRNR006615"/>
    </source>
</evidence>
<feature type="active site" description="Proton donor/acceptor" evidence="3">
    <location>
        <position position="268"/>
    </location>
</feature>
<dbReference type="GO" id="GO:0004181">
    <property type="term" value="F:metallocarboxypeptidase activity"/>
    <property type="evidence" value="ECO:0007669"/>
    <property type="project" value="UniProtKB-UniRule"/>
</dbReference>
<keyword evidence="2" id="KW-0862">Zinc</keyword>
<comment type="catalytic activity">
    <reaction evidence="1">
        <text>Release of a C-terminal amino acid with broad specificity, except for -Pro.</text>
        <dbReference type="EC" id="3.4.17.19"/>
    </reaction>
</comment>
<dbReference type="GO" id="GO:0046872">
    <property type="term" value="F:metal ion binding"/>
    <property type="evidence" value="ECO:0007669"/>
    <property type="project" value="UniProtKB-KW"/>
</dbReference>
<dbReference type="GO" id="GO:0006508">
    <property type="term" value="P:proteolysis"/>
    <property type="evidence" value="ECO:0007669"/>
    <property type="project" value="UniProtKB-UniRule"/>
</dbReference>
<feature type="binding site" evidence="2">
    <location>
        <position position="297"/>
    </location>
    <ligand>
        <name>Zn(2+)</name>
        <dbReference type="ChEBI" id="CHEBI:29105"/>
        <note>catalytic</note>
    </ligand>
</feature>
<dbReference type="EC" id="3.4.17.19" evidence="1"/>
<evidence type="ECO:0000313" key="5">
    <source>
        <dbReference type="Proteomes" id="UP000321436"/>
    </source>
</evidence>
<keyword evidence="1 4" id="KW-0121">Carboxypeptidase</keyword>
<evidence type="ECO:0000256" key="3">
    <source>
        <dbReference type="PIRSR" id="PIRSR006615-2"/>
    </source>
</evidence>
<feature type="binding site" evidence="2">
    <location>
        <position position="271"/>
    </location>
    <ligand>
        <name>Zn(2+)</name>
        <dbReference type="ChEBI" id="CHEBI:29105"/>
        <note>catalytic</note>
    </ligand>
</feature>
<keyword evidence="1 2" id="KW-0479">Metal-binding</keyword>
<sequence length="505" mass="58138">MTVQKTTPALYEEYKAKMQKIADVRNAMSVLGWDQETYLPPAGAAFRGQQLTTLSTIAHELFTEPALGGLLQELGQREDLDAVQKKNVALSLEDYEKNRKYPAAFVAELSTATNVAYHAWIKSRKENRFETFEPSLNRMVALKKQEADILGYKDHPYDALLNEYEKGADVEMLDKIFSDVKTSLLPLLQEIAQQPVPDKKFLHLHYPKDLQWQFGIDMLKAMGYDLNAGRQDVSEHPFTTSFSPQDVRVTTRIDEQDLGNMTWSCIHEGGHALYEQGLPTEQYGLPCGEAASLGIHESQSRLWENNVGRSLTFWQHHYGRLQSLFRHNLLAIPISDFYRAINLVQPSLIRTEADELTYHFHVMIRYEIEKGLIGGALETKDLRDIWNRYYSDYLQVKVPDDVRGVLQDIHWSHGSFGYFPTYSLGSFYAAQFFATAKKQVSSLENDIASGQYDRLLQWLREQIHVHGRFYTSNELCERVTGEKLEFRHFLDYAKEKFGGIYGLKY</sequence>
<dbReference type="EMBL" id="BKAU01000002">
    <property type="protein sequence ID" value="GEP96074.1"/>
    <property type="molecule type" value="Genomic_DNA"/>
</dbReference>
<keyword evidence="1" id="KW-0378">Hydrolase</keyword>
<name>A0A512RK54_9BACT</name>
<accession>A0A512RK54</accession>
<comment type="cofactor">
    <cofactor evidence="2">
        <name>Zn(2+)</name>
        <dbReference type="ChEBI" id="CHEBI:29105"/>
    </cofactor>
    <text evidence="2">Binds 1 zinc ion per subunit.</text>
</comment>
<dbReference type="PIRSF" id="PIRSF006615">
    <property type="entry name" value="Zn_crbxpep_Taq"/>
    <property type="match status" value="1"/>
</dbReference>
<dbReference type="RefSeq" id="WP_146861455.1">
    <property type="nucleotide sequence ID" value="NZ_BKAU01000002.1"/>
</dbReference>
<keyword evidence="1" id="KW-0482">Metalloprotease</keyword>
<reference evidence="4 5" key="1">
    <citation type="submission" date="2019-07" db="EMBL/GenBank/DDBJ databases">
        <title>Whole genome shotgun sequence of Chitinophaga cymbidii NBRC 109752.</title>
        <authorList>
            <person name="Hosoyama A."/>
            <person name="Uohara A."/>
            <person name="Ohji S."/>
            <person name="Ichikawa N."/>
        </authorList>
    </citation>
    <scope>NUCLEOTIDE SEQUENCE [LARGE SCALE GENOMIC DNA]</scope>
    <source>
        <strain evidence="4 5">NBRC 109752</strain>
    </source>
</reference>
<dbReference type="AlphaFoldDB" id="A0A512RK54"/>
<dbReference type="PROSITE" id="PS52034">
    <property type="entry name" value="PEPTIDASE_M32"/>
    <property type="match status" value="1"/>
</dbReference>
<dbReference type="Gene3D" id="1.10.1370.30">
    <property type="match status" value="1"/>
</dbReference>
<dbReference type="Pfam" id="PF02074">
    <property type="entry name" value="Peptidase_M32"/>
    <property type="match status" value="1"/>
</dbReference>
<keyword evidence="1" id="KW-0645">Protease</keyword>
<dbReference type="OrthoDB" id="9772308at2"/>
<protein>
    <recommendedName>
        <fullName evidence="1">Metal-dependent carboxypeptidase</fullName>
        <ecNumber evidence="1">3.4.17.19</ecNumber>
    </recommendedName>
</protein>
<dbReference type="Proteomes" id="UP000321436">
    <property type="component" value="Unassembled WGS sequence"/>
</dbReference>
<keyword evidence="5" id="KW-1185">Reference proteome</keyword>
<gene>
    <name evidence="4" type="ORF">CCY01nite_23340</name>
</gene>
<dbReference type="SUPFAM" id="SSF55486">
    <property type="entry name" value="Metalloproteases ('zincins'), catalytic domain"/>
    <property type="match status" value="1"/>
</dbReference>
<proteinExistence type="inferred from homology"/>
<dbReference type="CDD" id="cd06460">
    <property type="entry name" value="M32_Taq"/>
    <property type="match status" value="1"/>
</dbReference>
<comment type="caution">
    <text evidence="4">The sequence shown here is derived from an EMBL/GenBank/DDBJ whole genome shotgun (WGS) entry which is preliminary data.</text>
</comment>
<dbReference type="PANTHER" id="PTHR34217">
    <property type="entry name" value="METAL-DEPENDENT CARBOXYPEPTIDASE"/>
    <property type="match status" value="1"/>
</dbReference>
<dbReference type="PANTHER" id="PTHR34217:SF1">
    <property type="entry name" value="CARBOXYPEPTIDASE 1"/>
    <property type="match status" value="1"/>
</dbReference>
<dbReference type="PRINTS" id="PR00998">
    <property type="entry name" value="CRBOXYPTASET"/>
</dbReference>
<feature type="binding site" evidence="2">
    <location>
        <position position="267"/>
    </location>
    <ligand>
        <name>Zn(2+)</name>
        <dbReference type="ChEBI" id="CHEBI:29105"/>
        <note>catalytic</note>
    </ligand>
</feature>
<comment type="function">
    <text evidence="1">Broad specificity carboxypetidase that releases amino acids sequentially from the C-terminus, including neutral, aromatic, polar and basic residues.</text>
</comment>
<dbReference type="InterPro" id="IPR001333">
    <property type="entry name" value="Peptidase_M32_Taq"/>
</dbReference>